<dbReference type="GO" id="GO:0009103">
    <property type="term" value="P:lipopolysaccharide biosynthetic process"/>
    <property type="evidence" value="ECO:0007669"/>
    <property type="project" value="TreeGrafter"/>
</dbReference>
<evidence type="ECO:0000313" key="6">
    <source>
        <dbReference type="Proteomes" id="UP000273786"/>
    </source>
</evidence>
<dbReference type="PANTHER" id="PTHR23028:SF53">
    <property type="entry name" value="ACYL_TRANSF_3 DOMAIN-CONTAINING PROTEIN"/>
    <property type="match status" value="1"/>
</dbReference>
<dbReference type="RefSeq" id="WP_124996467.1">
    <property type="nucleotide sequence ID" value="NZ_RQXT01000005.1"/>
</dbReference>
<evidence type="ECO:0000313" key="5">
    <source>
        <dbReference type="EMBL" id="RRI05406.1"/>
    </source>
</evidence>
<dbReference type="InterPro" id="IPR002656">
    <property type="entry name" value="Acyl_transf_3_dom"/>
</dbReference>
<dbReference type="GO" id="GO:0016747">
    <property type="term" value="F:acyltransferase activity, transferring groups other than amino-acyl groups"/>
    <property type="evidence" value="ECO:0007669"/>
    <property type="project" value="InterPro"/>
</dbReference>
<keyword evidence="5" id="KW-0012">Acyltransferase</keyword>
<keyword evidence="2" id="KW-1133">Transmembrane helix</keyword>
<feature type="compositionally biased region" description="Low complexity" evidence="1">
    <location>
        <begin position="658"/>
        <end position="667"/>
    </location>
</feature>
<evidence type="ECO:0000256" key="2">
    <source>
        <dbReference type="SAM" id="Phobius"/>
    </source>
</evidence>
<evidence type="ECO:0000259" key="3">
    <source>
        <dbReference type="Pfam" id="PF01757"/>
    </source>
</evidence>
<comment type="caution">
    <text evidence="5">The sequence shown here is derived from an EMBL/GenBank/DDBJ whole genome shotgun (WGS) entry which is preliminary data.</text>
</comment>
<proteinExistence type="predicted"/>
<organism evidence="5 6">
    <name type="scientific">Mesorhizobium tamadayense</name>
    <dbReference type="NCBI Taxonomy" id="425306"/>
    <lineage>
        <taxon>Bacteria</taxon>
        <taxon>Pseudomonadati</taxon>
        <taxon>Pseudomonadota</taxon>
        <taxon>Alphaproteobacteria</taxon>
        <taxon>Hyphomicrobiales</taxon>
        <taxon>Phyllobacteriaceae</taxon>
        <taxon>Mesorhizobium</taxon>
    </lineage>
</organism>
<dbReference type="Pfam" id="PF01757">
    <property type="entry name" value="Acyl_transf_3"/>
    <property type="match status" value="1"/>
</dbReference>
<feature type="transmembrane region" description="Helical" evidence="2">
    <location>
        <begin position="192"/>
        <end position="210"/>
    </location>
</feature>
<feature type="transmembrane region" description="Helical" evidence="2">
    <location>
        <begin position="342"/>
        <end position="363"/>
    </location>
</feature>
<sequence length="698" mass="76220">MKLDYRPDIDGLRAMAVAIVILFHFGVPGFPGGFIGVDIFFVISGYLITRLLIAEEGGLSLPEFYGRRIRRILPAMLVMICFSLMAGWYLLLPGDYAGLGRSAAYSALGLGNYYFLWNTGYFDRDATLLPLLHLWSLGVEEQFYLAWPILLVSATRLARGRRLPIAALICTVALASFSIALHLVAIDAKQAFYVPFSRAWELALGGLLVFVPPISRRGTSEAFGLIGICLVAGSAVWLSPSQPFPGLSALVPVTGAVLLIWPRSQSMVSALLASAVLRSTGKISYSLYLWHWPILVFFRHYAGTAMPTAVESSVLIATAWLAAYLSWRFVEEPARRWRAPPPRALIAGATAALLVCLSGNAIFEAGGFTNRISKEVEAMRSLDMMWDWPCPRTVSIAELGGTFCAFGAPWDRAAHHAMLWGDSHAEHLAPLFDAVGKRENTAFFLYRGCPAAFGEDVHRSFPGLPNYRETCASSREVAVTMLGQRKDIDLVALSSAWTALLNTDVTSDDGRQADKLVLLRDGLRSLVKEISTPNRRIGIIGQVPGPGLDLTSCAVMRESGMIRHCSTEMDSERILQIWSPMVTALGSLAEDNSVFFVNPLKGMCPGGHCATYVNGEFIYRDGSHLRRNLRPETDDAIARMMGLYAALDASQGQARVSAADAEQAQAATRSDLAGSQMAKPHPDSDRLGLAEQRCRVAH</sequence>
<protein>
    <submittedName>
        <fullName evidence="5">Acyltransferase</fullName>
    </submittedName>
</protein>
<keyword evidence="2" id="KW-0472">Membrane</keyword>
<dbReference type="PANTHER" id="PTHR23028">
    <property type="entry name" value="ACETYLTRANSFERASE"/>
    <property type="match status" value="1"/>
</dbReference>
<dbReference type="EMBL" id="RQXT01000005">
    <property type="protein sequence ID" value="RRI05406.1"/>
    <property type="molecule type" value="Genomic_DNA"/>
</dbReference>
<feature type="transmembrane region" description="Helical" evidence="2">
    <location>
        <begin position="165"/>
        <end position="186"/>
    </location>
</feature>
<name>A0A3P3G3H4_9HYPH</name>
<evidence type="ECO:0000256" key="1">
    <source>
        <dbReference type="SAM" id="MobiDB-lite"/>
    </source>
</evidence>
<keyword evidence="6" id="KW-1185">Reference proteome</keyword>
<reference evidence="5 6" key="1">
    <citation type="submission" date="2018-11" db="EMBL/GenBank/DDBJ databases">
        <title>the genome of Mesorhizobium tamadayense DSM 28320.</title>
        <authorList>
            <person name="Gao J."/>
        </authorList>
    </citation>
    <scope>NUCLEOTIDE SEQUENCE [LARGE SCALE GENOMIC DNA]</scope>
    <source>
        <strain evidence="5 6">DSM 28320</strain>
    </source>
</reference>
<dbReference type="GO" id="GO:0016020">
    <property type="term" value="C:membrane"/>
    <property type="evidence" value="ECO:0007669"/>
    <property type="project" value="TreeGrafter"/>
</dbReference>
<feature type="transmembrane region" description="Helical" evidence="2">
    <location>
        <begin position="73"/>
        <end position="91"/>
    </location>
</feature>
<dbReference type="Pfam" id="PF19040">
    <property type="entry name" value="SGNH"/>
    <property type="match status" value="1"/>
</dbReference>
<gene>
    <name evidence="5" type="ORF">EH240_05830</name>
</gene>
<evidence type="ECO:0000259" key="4">
    <source>
        <dbReference type="Pfam" id="PF19040"/>
    </source>
</evidence>
<dbReference type="InterPro" id="IPR050879">
    <property type="entry name" value="Acyltransferase_3"/>
</dbReference>
<dbReference type="OrthoDB" id="9796461at2"/>
<dbReference type="AlphaFoldDB" id="A0A3P3G3H4"/>
<feature type="transmembrane region" description="Helical" evidence="2">
    <location>
        <begin position="12"/>
        <end position="27"/>
    </location>
</feature>
<feature type="transmembrane region" description="Helical" evidence="2">
    <location>
        <begin position="314"/>
        <end position="330"/>
    </location>
</feature>
<feature type="region of interest" description="Disordered" evidence="1">
    <location>
        <begin position="658"/>
        <end position="686"/>
    </location>
</feature>
<feature type="transmembrane region" description="Helical" evidence="2">
    <location>
        <begin position="244"/>
        <end position="262"/>
    </location>
</feature>
<dbReference type="InterPro" id="IPR043968">
    <property type="entry name" value="SGNH"/>
</dbReference>
<keyword evidence="2" id="KW-0812">Transmembrane</keyword>
<accession>A0A3P3G3H4</accession>
<feature type="transmembrane region" description="Helical" evidence="2">
    <location>
        <begin position="222"/>
        <end position="238"/>
    </location>
</feature>
<keyword evidence="5" id="KW-0808">Transferase</keyword>
<feature type="domain" description="SGNH" evidence="4">
    <location>
        <begin position="401"/>
        <end position="625"/>
    </location>
</feature>
<feature type="domain" description="Acyltransferase 3" evidence="3">
    <location>
        <begin position="8"/>
        <end position="326"/>
    </location>
</feature>
<dbReference type="Proteomes" id="UP000273786">
    <property type="component" value="Unassembled WGS sequence"/>
</dbReference>